<feature type="region of interest" description="Disordered" evidence="1">
    <location>
        <begin position="1"/>
        <end position="55"/>
    </location>
</feature>
<evidence type="ECO:0000313" key="3">
    <source>
        <dbReference type="Proteomes" id="UP001187343"/>
    </source>
</evidence>
<evidence type="ECO:0000256" key="1">
    <source>
        <dbReference type="SAM" id="MobiDB-lite"/>
    </source>
</evidence>
<keyword evidence="3" id="KW-1185">Reference proteome</keyword>
<proteinExistence type="predicted"/>
<sequence length="66" mass="7174">MQPDSQLGPGTSPGGKEIFRTVSGQEAKWEQDQERSLNQDSNSGHLKHNSDACQHAAHRAICANES</sequence>
<protein>
    <submittedName>
        <fullName evidence="2">Uncharacterized protein</fullName>
    </submittedName>
</protein>
<gene>
    <name evidence="2" type="ORF">Q8A67_022977</name>
</gene>
<dbReference type="EMBL" id="JAUYZG010000022">
    <property type="protein sequence ID" value="KAK2873080.1"/>
    <property type="molecule type" value="Genomic_DNA"/>
</dbReference>
<dbReference type="Proteomes" id="UP001187343">
    <property type="component" value="Unassembled WGS sequence"/>
</dbReference>
<reference evidence="2" key="1">
    <citation type="submission" date="2023-08" db="EMBL/GenBank/DDBJ databases">
        <title>Chromosome-level Genome Assembly of mud carp (Cirrhinus molitorella).</title>
        <authorList>
            <person name="Liu H."/>
        </authorList>
    </citation>
    <scope>NUCLEOTIDE SEQUENCE</scope>
    <source>
        <strain evidence="2">Prfri</strain>
        <tissue evidence="2">Muscle</tissue>
    </source>
</reference>
<comment type="caution">
    <text evidence="2">The sequence shown here is derived from an EMBL/GenBank/DDBJ whole genome shotgun (WGS) entry which is preliminary data.</text>
</comment>
<evidence type="ECO:0000313" key="2">
    <source>
        <dbReference type="EMBL" id="KAK2873080.1"/>
    </source>
</evidence>
<name>A0AA88TMC7_9TELE</name>
<feature type="compositionally biased region" description="Basic and acidic residues" evidence="1">
    <location>
        <begin position="27"/>
        <end position="37"/>
    </location>
</feature>
<dbReference type="AlphaFoldDB" id="A0AA88TMC7"/>
<organism evidence="2 3">
    <name type="scientific">Cirrhinus molitorella</name>
    <name type="common">mud carp</name>
    <dbReference type="NCBI Taxonomy" id="172907"/>
    <lineage>
        <taxon>Eukaryota</taxon>
        <taxon>Metazoa</taxon>
        <taxon>Chordata</taxon>
        <taxon>Craniata</taxon>
        <taxon>Vertebrata</taxon>
        <taxon>Euteleostomi</taxon>
        <taxon>Actinopterygii</taxon>
        <taxon>Neopterygii</taxon>
        <taxon>Teleostei</taxon>
        <taxon>Ostariophysi</taxon>
        <taxon>Cypriniformes</taxon>
        <taxon>Cyprinidae</taxon>
        <taxon>Labeoninae</taxon>
        <taxon>Labeonini</taxon>
        <taxon>Cirrhinus</taxon>
    </lineage>
</organism>
<accession>A0AA88TMC7</accession>